<comment type="caution">
    <text evidence="7">The sequence shown here is derived from an EMBL/GenBank/DDBJ whole genome shotgun (WGS) entry which is preliminary data.</text>
</comment>
<dbReference type="GO" id="GO:0003724">
    <property type="term" value="F:RNA helicase activity"/>
    <property type="evidence" value="ECO:0007669"/>
    <property type="project" value="UniProtKB-EC"/>
</dbReference>
<evidence type="ECO:0000256" key="1">
    <source>
        <dbReference type="ARBA" id="ARBA00012552"/>
    </source>
</evidence>
<dbReference type="InterPro" id="IPR027417">
    <property type="entry name" value="P-loop_NTPase"/>
</dbReference>
<dbReference type="Gene3D" id="1.20.120.1080">
    <property type="match status" value="1"/>
</dbReference>
<dbReference type="Gene3D" id="2.40.50.90">
    <property type="match status" value="1"/>
</dbReference>
<dbReference type="SMART" id="SM00847">
    <property type="entry name" value="HA2"/>
    <property type="match status" value="1"/>
</dbReference>
<dbReference type="Gene3D" id="2.30.30.140">
    <property type="match status" value="1"/>
</dbReference>
<dbReference type="GO" id="GO:0005737">
    <property type="term" value="C:cytoplasm"/>
    <property type="evidence" value="ECO:0007669"/>
    <property type="project" value="UniProtKB-ARBA"/>
</dbReference>
<dbReference type="PANTHER" id="PTHR18934">
    <property type="entry name" value="ATP-DEPENDENT RNA HELICASE"/>
    <property type="match status" value="1"/>
</dbReference>
<protein>
    <recommendedName>
        <fullName evidence="1">RNA helicase</fullName>
        <ecNumber evidence="1">3.6.4.13</ecNumber>
    </recommendedName>
</protein>
<organism evidence="7 8">
    <name type="scientific">Diploptera punctata</name>
    <name type="common">Pacific beetle cockroach</name>
    <dbReference type="NCBI Taxonomy" id="6984"/>
    <lineage>
        <taxon>Eukaryota</taxon>
        <taxon>Metazoa</taxon>
        <taxon>Ecdysozoa</taxon>
        <taxon>Arthropoda</taxon>
        <taxon>Hexapoda</taxon>
        <taxon>Insecta</taxon>
        <taxon>Pterygota</taxon>
        <taxon>Neoptera</taxon>
        <taxon>Polyneoptera</taxon>
        <taxon>Dictyoptera</taxon>
        <taxon>Blattodea</taxon>
        <taxon>Blaberoidea</taxon>
        <taxon>Blaberidae</taxon>
        <taxon>Diplopterinae</taxon>
        <taxon>Diploptera</taxon>
    </lineage>
</organism>
<evidence type="ECO:0000259" key="6">
    <source>
        <dbReference type="PROSITE" id="PS50304"/>
    </source>
</evidence>
<feature type="domain" description="Tudor" evidence="6">
    <location>
        <begin position="483"/>
        <end position="548"/>
    </location>
</feature>
<feature type="non-terminal residue" evidence="7">
    <location>
        <position position="910"/>
    </location>
</feature>
<comment type="catalytic activity">
    <reaction evidence="5">
        <text>ATP + H2O = ADP + phosphate + H(+)</text>
        <dbReference type="Rhea" id="RHEA:13065"/>
        <dbReference type="ChEBI" id="CHEBI:15377"/>
        <dbReference type="ChEBI" id="CHEBI:15378"/>
        <dbReference type="ChEBI" id="CHEBI:30616"/>
        <dbReference type="ChEBI" id="CHEBI:43474"/>
        <dbReference type="ChEBI" id="CHEBI:456216"/>
        <dbReference type="EC" id="3.6.4.13"/>
    </reaction>
</comment>
<keyword evidence="2" id="KW-0963">Cytoplasm</keyword>
<proteinExistence type="predicted"/>
<dbReference type="GO" id="GO:0003723">
    <property type="term" value="F:RNA binding"/>
    <property type="evidence" value="ECO:0007669"/>
    <property type="project" value="TreeGrafter"/>
</dbReference>
<evidence type="ECO:0000256" key="3">
    <source>
        <dbReference type="ARBA" id="ARBA00022801"/>
    </source>
</evidence>
<dbReference type="SUPFAM" id="SSF52540">
    <property type="entry name" value="P-loop containing nucleoside triphosphate hydrolases"/>
    <property type="match status" value="1"/>
</dbReference>
<gene>
    <name evidence="7" type="ORF">L9F63_019492</name>
</gene>
<feature type="non-terminal residue" evidence="7">
    <location>
        <position position="1"/>
    </location>
</feature>
<keyword evidence="4" id="KW-0067">ATP-binding</keyword>
<dbReference type="SMART" id="SM00333">
    <property type="entry name" value="TUDOR"/>
    <property type="match status" value="1"/>
</dbReference>
<evidence type="ECO:0000313" key="8">
    <source>
        <dbReference type="Proteomes" id="UP001233999"/>
    </source>
</evidence>
<dbReference type="InterPro" id="IPR002999">
    <property type="entry name" value="Tudor"/>
</dbReference>
<accession>A0AAD8EEA9</accession>
<dbReference type="PROSITE" id="PS50304">
    <property type="entry name" value="TUDOR"/>
    <property type="match status" value="1"/>
</dbReference>
<name>A0AAD8EEA9_DIPPU</name>
<dbReference type="SUPFAM" id="SSF63748">
    <property type="entry name" value="Tudor/PWWP/MBT"/>
    <property type="match status" value="1"/>
</dbReference>
<dbReference type="EC" id="3.6.4.13" evidence="1"/>
<dbReference type="EMBL" id="JASPKZ010006824">
    <property type="protein sequence ID" value="KAJ9586916.1"/>
    <property type="molecule type" value="Genomic_DNA"/>
</dbReference>
<dbReference type="GO" id="GO:0016787">
    <property type="term" value="F:hydrolase activity"/>
    <property type="evidence" value="ECO:0007669"/>
    <property type="project" value="UniProtKB-KW"/>
</dbReference>
<keyword evidence="8" id="KW-1185">Reference proteome</keyword>
<keyword evidence="4" id="KW-0547">Nucleotide-binding</keyword>
<reference evidence="7" key="2">
    <citation type="submission" date="2023-05" db="EMBL/GenBank/DDBJ databases">
        <authorList>
            <person name="Fouks B."/>
        </authorList>
    </citation>
    <scope>NUCLEOTIDE SEQUENCE</scope>
    <source>
        <strain evidence="7">Stay&amp;Tobe</strain>
        <tissue evidence="7">Testes</tissue>
    </source>
</reference>
<dbReference type="InterPro" id="IPR007502">
    <property type="entry name" value="Helicase-assoc_dom"/>
</dbReference>
<dbReference type="PANTHER" id="PTHR18934:SF113">
    <property type="entry name" value="ATP-DEPENDENT RNA HELICASE TDRD9"/>
    <property type="match status" value="1"/>
</dbReference>
<evidence type="ECO:0000313" key="7">
    <source>
        <dbReference type="EMBL" id="KAJ9586916.1"/>
    </source>
</evidence>
<dbReference type="AlphaFoldDB" id="A0AAD8EEA9"/>
<evidence type="ECO:0000256" key="4">
    <source>
        <dbReference type="ARBA" id="ARBA00022806"/>
    </source>
</evidence>
<dbReference type="Gene3D" id="3.40.50.300">
    <property type="entry name" value="P-loop containing nucleotide triphosphate hydrolases"/>
    <property type="match status" value="1"/>
</dbReference>
<evidence type="ECO:0000256" key="5">
    <source>
        <dbReference type="ARBA" id="ARBA00047984"/>
    </source>
</evidence>
<evidence type="ECO:0000256" key="2">
    <source>
        <dbReference type="ARBA" id="ARBA00022490"/>
    </source>
</evidence>
<keyword evidence="3" id="KW-0378">Hydrolase</keyword>
<keyword evidence="4" id="KW-0347">Helicase</keyword>
<sequence>FRSLSPSSTVSSFSLSVCLIRLASDVIDFCLTKHLICDQNTNFTTLQVCWASKANCIQRAGRSGRVAEGRVYRLVPQAFYNTYLEEEGKPEILRCPLERLVLQAKLFDMGEPRALLALSLDPPDLTNLENTILLLKETGALLLENPGSKDPYNGDITLMGHVMAKLPIDIHISKLIVLGHVFSVLEECIIMGAAMSLKSVFSTPFQERLAAYNSKLTWADSSCSDCISFLNSYRVWHSNRENGFFARSVGGGPDSGLKNMGIVTTRGYGRVIWSDLEKPLVLKVILAGAFYPHYFVRGAHGGQIDEREAVKTLVGRDPFNTVYFQGMPKNQPGELYAKTIKNYFKDCAEEIKVSFDDTSKVYVQYSRKSIYGCLQSCKIASLKIPCTLYLLPADQAAKRAEQVGLPSNRDSLFTTEQSQKTNSTVNPNLPSIDVSYIHIEIPYVIDPSHFWARSLDVSSNNMELWLFNKLNEQSDILKPLDSSPQVGKLYAAPFTEGHQTMYYRARIDSVQPKRNEENLVQVFFIDYGNTETVKIADLRDIADENLKTELFEVPPLAFECTLSEIQPSLISNSRVFYGKVYSVVNGIVSLELIKQSSTQSNRQVNINHWLIEKGYAQRADESYLSKMNHDLRILQTDMDPDTKRAYELIQHSGTDFEKDAYPEPPSRKECRTHVTLRGPNSPLEMKLYSLTRVGATRTVNIEWNSVNSVLLDSEPQDPHDRLLVAAYVGQNSQGDRLTLRHTTLMPNIHGLASLIPLIFAPRIELRVNDKRTKLVGALCGLGWDEYSEDPIFPEHDMEVSFDTEITIEDLLEINRLRYWMNIALSADEGMEMPDTGPRDVIKCQKKIKEFLFSLLKKKRKPQEIQVSRKQFRWNLLNTDHLLNPVRDEITCKLCQVVLQSSQALRLHLQT</sequence>
<dbReference type="InterPro" id="IPR035437">
    <property type="entry name" value="SNase_OB-fold_sf"/>
</dbReference>
<dbReference type="Proteomes" id="UP001233999">
    <property type="component" value="Unassembled WGS sequence"/>
</dbReference>
<dbReference type="Pfam" id="PF00567">
    <property type="entry name" value="TUDOR"/>
    <property type="match status" value="1"/>
</dbReference>
<reference evidence="7" key="1">
    <citation type="journal article" date="2023" name="IScience">
        <title>Live-bearing cockroach genome reveals convergent evolutionary mechanisms linked to viviparity in insects and beyond.</title>
        <authorList>
            <person name="Fouks B."/>
            <person name="Harrison M.C."/>
            <person name="Mikhailova A.A."/>
            <person name="Marchal E."/>
            <person name="English S."/>
            <person name="Carruthers M."/>
            <person name="Jennings E.C."/>
            <person name="Chiamaka E.L."/>
            <person name="Frigard R.A."/>
            <person name="Pippel M."/>
            <person name="Attardo G.M."/>
            <person name="Benoit J.B."/>
            <person name="Bornberg-Bauer E."/>
            <person name="Tobe S.S."/>
        </authorList>
    </citation>
    <scope>NUCLEOTIDE SEQUENCE</scope>
    <source>
        <strain evidence="7">Stay&amp;Tobe</strain>
    </source>
</reference>